<dbReference type="InterPro" id="IPR027417">
    <property type="entry name" value="P-loop_NTPase"/>
</dbReference>
<evidence type="ECO:0000256" key="5">
    <source>
        <dbReference type="ARBA" id="ARBA00022777"/>
    </source>
</evidence>
<proteinExistence type="inferred from homology"/>
<comment type="similarity">
    <text evidence="1">Belongs to the CpsD/CapB family.</text>
</comment>
<gene>
    <name evidence="10" type="ORF">EQU24_06410</name>
</gene>
<evidence type="ECO:0000256" key="6">
    <source>
        <dbReference type="ARBA" id="ARBA00022840"/>
    </source>
</evidence>
<keyword evidence="4" id="KW-0547">Nucleotide-binding</keyword>
<dbReference type="PANTHER" id="PTHR32309:SF13">
    <property type="entry name" value="FERRIC ENTEROBACTIN TRANSPORT PROTEIN FEPE"/>
    <property type="match status" value="1"/>
</dbReference>
<dbReference type="NCBIfam" id="TIGR01007">
    <property type="entry name" value="eps_fam"/>
    <property type="match status" value="1"/>
</dbReference>
<keyword evidence="7" id="KW-0829">Tyrosine-protein kinase</keyword>
<dbReference type="Pfam" id="PF13614">
    <property type="entry name" value="AAA_31"/>
    <property type="match status" value="1"/>
</dbReference>
<feature type="domain" description="AAA" evidence="9">
    <location>
        <begin position="117"/>
        <end position="270"/>
    </location>
</feature>
<dbReference type="KEGG" id="mbur:EQU24_06410"/>
<keyword evidence="5" id="KW-0418">Kinase</keyword>
<dbReference type="InterPro" id="IPR050445">
    <property type="entry name" value="Bact_polysacc_biosynth/exp"/>
</dbReference>
<dbReference type="PANTHER" id="PTHR32309">
    <property type="entry name" value="TYROSINE-PROTEIN KINASE"/>
    <property type="match status" value="1"/>
</dbReference>
<evidence type="ECO:0000259" key="9">
    <source>
        <dbReference type="Pfam" id="PF13614"/>
    </source>
</evidence>
<dbReference type="EC" id="2.7.10.2" evidence="2"/>
<accession>A0A4P9UN70</accession>
<dbReference type="EMBL" id="CP035467">
    <property type="protein sequence ID" value="QCW81923.1"/>
    <property type="molecule type" value="Genomic_DNA"/>
</dbReference>
<dbReference type="InterPro" id="IPR025669">
    <property type="entry name" value="AAA_dom"/>
</dbReference>
<evidence type="ECO:0000256" key="3">
    <source>
        <dbReference type="ARBA" id="ARBA00022679"/>
    </source>
</evidence>
<name>A0A4P9UN70_METBY</name>
<comment type="catalytic activity">
    <reaction evidence="8">
        <text>L-tyrosyl-[protein] + ATP = O-phospho-L-tyrosyl-[protein] + ADP + H(+)</text>
        <dbReference type="Rhea" id="RHEA:10596"/>
        <dbReference type="Rhea" id="RHEA-COMP:10136"/>
        <dbReference type="Rhea" id="RHEA-COMP:20101"/>
        <dbReference type="ChEBI" id="CHEBI:15378"/>
        <dbReference type="ChEBI" id="CHEBI:30616"/>
        <dbReference type="ChEBI" id="CHEBI:46858"/>
        <dbReference type="ChEBI" id="CHEBI:61978"/>
        <dbReference type="ChEBI" id="CHEBI:456216"/>
        <dbReference type="EC" id="2.7.10.2"/>
    </reaction>
</comment>
<keyword evidence="6" id="KW-0067">ATP-binding</keyword>
<evidence type="ECO:0000313" key="10">
    <source>
        <dbReference type="EMBL" id="QCW81923.1"/>
    </source>
</evidence>
<evidence type="ECO:0000256" key="4">
    <source>
        <dbReference type="ARBA" id="ARBA00022741"/>
    </source>
</evidence>
<dbReference type="AlphaFoldDB" id="A0A4P9UN70"/>
<dbReference type="NCBIfam" id="TIGR03018">
    <property type="entry name" value="pepcterm_TyrKin"/>
    <property type="match status" value="1"/>
</dbReference>
<reference evidence="11" key="1">
    <citation type="journal article" date="2019" name="J. Bacteriol.">
        <title>A Mutagenic Screen Identifies a TonB-Dependent Receptor Required for the Lanthanide Metal Switch in the Type I Methanotroph 'Methylotuvimicrobium buryatense' 5GB1C.</title>
        <authorList>
            <person name="Groom J.D."/>
            <person name="Ford S.M."/>
            <person name="Pesesky M.W."/>
            <person name="Lidstrom M.E."/>
        </authorList>
    </citation>
    <scope>NUCLEOTIDE SEQUENCE [LARGE SCALE GENOMIC DNA]</scope>
    <source>
        <strain evidence="11">5GB1C</strain>
    </source>
</reference>
<evidence type="ECO:0000256" key="7">
    <source>
        <dbReference type="ARBA" id="ARBA00023137"/>
    </source>
</evidence>
<dbReference type="RefSeq" id="WP_017840284.1">
    <property type="nucleotide sequence ID" value="NZ_CP035467.1"/>
</dbReference>
<sequence>MSIEKALEKASLTESLGPVKRSNSTVDNQTESTHTEDALDAFFLTGDNNGNAKAHSLDAGEKNIERFNWEFLHEHGFIDPSIGHMKIAEEFRSIKRPIMSNALGGIEKGIERSNLILVTSSVPGEGKTFSAINLAISIAAERDKQVLLIDADVAKPSVSRVLGIKRTPGLIEYLEGNKIDFSDIILQTEIAGLRIVPAGKAHQFSTELLASNKMINLSRELSERYADRIVIFDSPPLLAATQAEVLSSMVGQVILVIEAEKTAQNIVMEAVKKLESCDVVLALLNKTQRSMDMNYYGYGQY</sequence>
<evidence type="ECO:0000256" key="8">
    <source>
        <dbReference type="ARBA" id="ARBA00051245"/>
    </source>
</evidence>
<dbReference type="OrthoDB" id="9775724at2"/>
<dbReference type="InterPro" id="IPR005702">
    <property type="entry name" value="Wzc-like_C"/>
</dbReference>
<dbReference type="Gene3D" id="3.40.50.300">
    <property type="entry name" value="P-loop containing nucleotide triphosphate hydrolases"/>
    <property type="match status" value="1"/>
</dbReference>
<organism evidence="10 11">
    <name type="scientific">Methylotuvimicrobium buryatense</name>
    <name type="common">Methylomicrobium buryatense</name>
    <dbReference type="NCBI Taxonomy" id="95641"/>
    <lineage>
        <taxon>Bacteria</taxon>
        <taxon>Pseudomonadati</taxon>
        <taxon>Pseudomonadota</taxon>
        <taxon>Gammaproteobacteria</taxon>
        <taxon>Methylococcales</taxon>
        <taxon>Methylococcaceae</taxon>
        <taxon>Methylotuvimicrobium</taxon>
    </lineage>
</organism>
<evidence type="ECO:0000313" key="11">
    <source>
        <dbReference type="Proteomes" id="UP000305881"/>
    </source>
</evidence>
<dbReference type="Proteomes" id="UP000305881">
    <property type="component" value="Chromosome"/>
</dbReference>
<keyword evidence="11" id="KW-1185">Reference proteome</keyword>
<dbReference type="CDD" id="cd05387">
    <property type="entry name" value="BY-kinase"/>
    <property type="match status" value="1"/>
</dbReference>
<dbReference type="STRING" id="675511.GCA_000341735_01734"/>
<keyword evidence="3 10" id="KW-0808">Transferase</keyword>
<dbReference type="GO" id="GO:0004715">
    <property type="term" value="F:non-membrane spanning protein tyrosine kinase activity"/>
    <property type="evidence" value="ECO:0007669"/>
    <property type="project" value="UniProtKB-EC"/>
</dbReference>
<protein>
    <recommendedName>
        <fullName evidence="2">non-specific protein-tyrosine kinase</fullName>
        <ecNumber evidence="2">2.7.10.2</ecNumber>
    </recommendedName>
</protein>
<dbReference type="SUPFAM" id="SSF52540">
    <property type="entry name" value="P-loop containing nucleoside triphosphate hydrolases"/>
    <property type="match status" value="1"/>
</dbReference>
<evidence type="ECO:0000256" key="1">
    <source>
        <dbReference type="ARBA" id="ARBA00007316"/>
    </source>
</evidence>
<evidence type="ECO:0000256" key="2">
    <source>
        <dbReference type="ARBA" id="ARBA00011903"/>
    </source>
</evidence>
<dbReference type="GO" id="GO:0005524">
    <property type="term" value="F:ATP binding"/>
    <property type="evidence" value="ECO:0007669"/>
    <property type="project" value="UniProtKB-KW"/>
</dbReference>
<dbReference type="GO" id="GO:0005886">
    <property type="term" value="C:plasma membrane"/>
    <property type="evidence" value="ECO:0007669"/>
    <property type="project" value="TreeGrafter"/>
</dbReference>